<protein>
    <recommendedName>
        <fullName evidence="7">Adenylate kinase 9-like</fullName>
    </recommendedName>
</protein>
<dbReference type="OrthoDB" id="424823at2759"/>
<keyword evidence="2" id="KW-0547">Nucleotide-binding</keyword>
<evidence type="ECO:0000313" key="5">
    <source>
        <dbReference type="EMBL" id="KAF0769316.1"/>
    </source>
</evidence>
<dbReference type="GO" id="GO:0019205">
    <property type="term" value="F:nucleobase-containing compound kinase activity"/>
    <property type="evidence" value="ECO:0007669"/>
    <property type="project" value="InterPro"/>
</dbReference>
<feature type="region of interest" description="Disordered" evidence="4">
    <location>
        <begin position="386"/>
        <end position="420"/>
    </location>
</feature>
<dbReference type="Gene3D" id="3.40.50.300">
    <property type="entry name" value="P-loop containing nucleotide triphosphate hydrolases"/>
    <property type="match status" value="2"/>
</dbReference>
<dbReference type="GO" id="GO:0006139">
    <property type="term" value="P:nucleobase-containing compound metabolic process"/>
    <property type="evidence" value="ECO:0007669"/>
    <property type="project" value="InterPro"/>
</dbReference>
<dbReference type="InterPro" id="IPR027417">
    <property type="entry name" value="P-loop_NTPase"/>
</dbReference>
<evidence type="ECO:0000256" key="2">
    <source>
        <dbReference type="ARBA" id="ARBA00022741"/>
    </source>
</evidence>
<dbReference type="GO" id="GO:0016491">
    <property type="term" value="F:oxidoreductase activity"/>
    <property type="evidence" value="ECO:0007669"/>
    <property type="project" value="InterPro"/>
</dbReference>
<keyword evidence="3" id="KW-0418">Kinase</keyword>
<dbReference type="InterPro" id="IPR012348">
    <property type="entry name" value="RNR-like"/>
</dbReference>
<dbReference type="Proteomes" id="UP000478052">
    <property type="component" value="Unassembled WGS sequence"/>
</dbReference>
<evidence type="ECO:0000256" key="3">
    <source>
        <dbReference type="ARBA" id="ARBA00022777"/>
    </source>
</evidence>
<evidence type="ECO:0000256" key="4">
    <source>
        <dbReference type="SAM" id="MobiDB-lite"/>
    </source>
</evidence>
<gene>
    <name evidence="5" type="ORF">FWK35_00024425</name>
</gene>
<evidence type="ECO:0000256" key="1">
    <source>
        <dbReference type="ARBA" id="ARBA00022679"/>
    </source>
</evidence>
<reference evidence="5 6" key="1">
    <citation type="submission" date="2019-08" db="EMBL/GenBank/DDBJ databases">
        <title>Whole genome of Aphis craccivora.</title>
        <authorList>
            <person name="Voronova N.V."/>
            <person name="Shulinski R.S."/>
            <person name="Bandarenka Y.V."/>
            <person name="Zhorov D.G."/>
            <person name="Warner D."/>
        </authorList>
    </citation>
    <scope>NUCLEOTIDE SEQUENCE [LARGE SCALE GENOMIC DNA]</scope>
    <source>
        <strain evidence="5">180601</strain>
        <tissue evidence="5">Whole Body</tissue>
    </source>
</reference>
<proteinExistence type="predicted"/>
<dbReference type="GO" id="GO:0005524">
    <property type="term" value="F:ATP binding"/>
    <property type="evidence" value="ECO:0007669"/>
    <property type="project" value="InterPro"/>
</dbReference>
<dbReference type="SUPFAM" id="SSF52540">
    <property type="entry name" value="P-loop containing nucleoside triphosphate hydrolases"/>
    <property type="match status" value="1"/>
</dbReference>
<dbReference type="Gene3D" id="1.10.620.20">
    <property type="entry name" value="Ribonucleotide Reductase, subunit A"/>
    <property type="match status" value="1"/>
</dbReference>
<feature type="non-terminal residue" evidence="5">
    <location>
        <position position="1884"/>
    </location>
</feature>
<keyword evidence="6" id="KW-1185">Reference proteome</keyword>
<name>A0A6G0ZFS6_APHCR</name>
<dbReference type="PANTHER" id="PTHR23359">
    <property type="entry name" value="NUCLEOTIDE KINASE"/>
    <property type="match status" value="1"/>
</dbReference>
<evidence type="ECO:0008006" key="7">
    <source>
        <dbReference type="Google" id="ProtNLM"/>
    </source>
</evidence>
<organism evidence="5 6">
    <name type="scientific">Aphis craccivora</name>
    <name type="common">Cowpea aphid</name>
    <dbReference type="NCBI Taxonomy" id="307492"/>
    <lineage>
        <taxon>Eukaryota</taxon>
        <taxon>Metazoa</taxon>
        <taxon>Ecdysozoa</taxon>
        <taxon>Arthropoda</taxon>
        <taxon>Hexapoda</taxon>
        <taxon>Insecta</taxon>
        <taxon>Pterygota</taxon>
        <taxon>Neoptera</taxon>
        <taxon>Paraneoptera</taxon>
        <taxon>Hemiptera</taxon>
        <taxon>Sternorrhyncha</taxon>
        <taxon>Aphidomorpha</taxon>
        <taxon>Aphidoidea</taxon>
        <taxon>Aphididae</taxon>
        <taxon>Aphidini</taxon>
        <taxon>Aphis</taxon>
        <taxon>Aphis</taxon>
    </lineage>
</organism>
<feature type="compositionally biased region" description="Basic and acidic residues" evidence="4">
    <location>
        <begin position="400"/>
        <end position="411"/>
    </location>
</feature>
<evidence type="ECO:0000313" key="6">
    <source>
        <dbReference type="Proteomes" id="UP000478052"/>
    </source>
</evidence>
<dbReference type="InterPro" id="IPR000850">
    <property type="entry name" value="Adenylat/UMP-CMP_kin"/>
</dbReference>
<accession>A0A6G0ZFS6</accession>
<sequence>MYLNHAYSKNLSVWLIKVLFLQETDTDLSADAFPWLPLTRHFGAGDCDSERRDPTAADDDDKWYPRVVSTYGQTERVHWSRHLEADANHRSGLSTAIRWTRPVQSAADSDYYANEDVDQAFLQRKPVSFAIFGKPGLEDDRLADMLSEHWGCIHVSAAIGMQAASDRPDDQTGEALRRGEAVNAASAATLLVELLGIGGPEVQERGYVLTGLPRQVKGYYNSTHDPGLSACEQMAAVFTTNPPDVLIYMSCRNQDLIHMHNGLTLESMEHDQLTQMLHLNNAKYNHMRVHWHNKTFISKKMIELDLQNYENYSLKVIDEIVKQFDPTYVITVDGRKPVNELFETVKSKLMTMPLHYTVLPEIVEVRAKSVLPEDYEYGGSEFESELESNEAETVASNTERASDATQIRDENEQSGNTRNEKIRITSEFGRLCPVNFSNGRFVLSSDRYCMKYMGKLYYFAGPSEMQSFGKYPKRFLKIPTYGMPIRAMFYGPKTLTNTAAKAARNLFHYNVIDVGHIIQLHEKNVKQEYSSAIVNSILQTAQEVIRPKEIQPNDISTMRNAIAEWTRLRFGVNVGSDLNGVEEDESEYETYEDTSDQKKQDVDEFIKKKQLKDFFELYDIDFLDDLHACIRAYDEPERLTKYLQNMSKKNRKIFRNDFIKRIKIIKPDLINIIVDTVRIKNKHNKNWIIINAPLDFGLVKKLIDENLNPIQMVFFLDLDPMHNILLLDEETMNNNYRSNYLEILDNVKNGIMYGTTVEKIKYPEFVNKIENSSYISNTEDTFFEVEDETLEYEKHEQVDIISHDHLMGIIVPVITERLNQYTENLLLQWYTLKSNISKETNQFIDFNIIECKPNSTYNSLRILIEDTLYYLKKFLTDIVHDVSTLDINDTVPTRGKYDGNTSIYCPVRFANGKLSIGSKKHMAVYRNRYYYMSSSNDFKTFISNPDRYTLFTSVPKMYPKPKISLLFSFGLSSEDFINEILDKFDLSLIDSYKVFKHNVLPKNIPMVGKMYEEPTLKKIVDKYFIPKEQKDYINSLRKYMDKKSAYLNNEDWLNMNSIFFQTSEGICYKNYPKTLTELKYLNENKINPDIIIEVISEKHIEKEHAITSVIQNWLNYQYILIDMVIARDNETRKNAINNRSVSFKQKLAEVIKQKEMHRIKMRLERLIRMIVAETTAEGPNAIKSICDARQPEKSYRKSTLSSISDLLSKYTELTLKQKKIIIDRGLEVSDFLDLDDFDTLDEIDETVNNEFPDEKYLISQCFSDSFEFPPDAMIQQYLDAEKEALAAMREFAKKSNIPWITVSGPDSRSDALRDIAEALAANVNTPFETTYDVDPDASEDMLRSGEVHLSRFGRWCPVQAFRDSTDPTAVRRLCQDTENVQPVVHRKYVYYVAGGLENREEFARRPLKYVGLGQPSTIPLSPSPLSFPLKIAVLGPPGSGKSHCARELCARYGLQLIRVEDAVGALLTQYRWTDVAKTAVGTLRRGDALSEDAVAEAVITATFGSQATTRGYVIDGYPVTEKQFKLLDAAGIMLHAVFVLRLDGGGGDGQPEEGEALLRFRRDAWKVAFVGLTWISDRYGNTDGFASADVDGMATAASERVRSVLAYQTNVRDNRPCRLSGVPITGRECRNNLSTYVDMCPVCKTDDRRMNRPRDPQAMRRSAVQYLSYVYWTCGPKHETSFVSDPDRYAGAAPVSPDPYPVATSDGKLARNPYFRCKLSSEYCAVCALTCLWHPAYIRGRPELMVAYRNRAYAFCSSRCRQTFSERPTLYADYTMRVRGPERPLTSSSDQPWDREQLDSLPVLGYLEQTVAAAVSSALAGLTAIKPVYPGLTATASAMVYLGLHVGRNGGGDSDVAEYYREAFQRFVDTCLVFKIETFKLKSL</sequence>
<dbReference type="Pfam" id="PF00406">
    <property type="entry name" value="ADK"/>
    <property type="match status" value="1"/>
</dbReference>
<comment type="caution">
    <text evidence="5">The sequence shown here is derived from an EMBL/GenBank/DDBJ whole genome shotgun (WGS) entry which is preliminary data.</text>
</comment>
<dbReference type="EMBL" id="VUJU01000617">
    <property type="protein sequence ID" value="KAF0769316.1"/>
    <property type="molecule type" value="Genomic_DNA"/>
</dbReference>
<keyword evidence="1" id="KW-0808">Transferase</keyword>